<accession>A0A834GPR7</accession>
<dbReference type="Proteomes" id="UP000626092">
    <property type="component" value="Unassembled WGS sequence"/>
</dbReference>
<proteinExistence type="predicted"/>
<evidence type="ECO:0000259" key="1">
    <source>
        <dbReference type="Pfam" id="PF17766"/>
    </source>
</evidence>
<reference evidence="2" key="1">
    <citation type="submission" date="2019-11" db="EMBL/GenBank/DDBJ databases">
        <authorList>
            <person name="Liu Y."/>
            <person name="Hou J."/>
            <person name="Li T.-Q."/>
            <person name="Guan C.-H."/>
            <person name="Wu X."/>
            <person name="Wu H.-Z."/>
            <person name="Ling F."/>
            <person name="Zhang R."/>
            <person name="Shi X.-G."/>
            <person name="Ren J.-P."/>
            <person name="Chen E.-F."/>
            <person name="Sun J.-M."/>
        </authorList>
    </citation>
    <scope>NUCLEOTIDE SEQUENCE</scope>
    <source>
        <strain evidence="2">Adult_tree_wgs_1</strain>
        <tissue evidence="2">Leaves</tissue>
    </source>
</reference>
<protein>
    <recommendedName>
        <fullName evidence="1">Subtilisin-like protease fibronectin type-III domain-containing protein</fullName>
    </recommendedName>
</protein>
<dbReference type="AlphaFoldDB" id="A0A834GPR7"/>
<evidence type="ECO:0000313" key="3">
    <source>
        <dbReference type="Proteomes" id="UP000626092"/>
    </source>
</evidence>
<name>A0A834GPR7_RHOSS</name>
<dbReference type="Gene3D" id="2.60.40.2310">
    <property type="match status" value="1"/>
</dbReference>
<keyword evidence="3" id="KW-1185">Reference proteome</keyword>
<dbReference type="InterPro" id="IPR041469">
    <property type="entry name" value="Subtilisin-like_FN3"/>
</dbReference>
<feature type="domain" description="Subtilisin-like protease fibronectin type-III" evidence="1">
    <location>
        <begin position="36"/>
        <end position="113"/>
    </location>
</feature>
<sequence>MQANASYYLNKDLDLKSSPSTGDPCFSRAMQTIERKNVGPGGGFSYRSVIVQPLGVTVTVDLETFEFSEVNRELTYKVTFSRSTGPALVAYVDGLLLWATVNNKYVVKSPISVKLV</sequence>
<gene>
    <name evidence="2" type="ORF">RHSIM_Rhsim07G0097000</name>
</gene>
<organism evidence="2 3">
    <name type="scientific">Rhododendron simsii</name>
    <name type="common">Sims's rhododendron</name>
    <dbReference type="NCBI Taxonomy" id="118357"/>
    <lineage>
        <taxon>Eukaryota</taxon>
        <taxon>Viridiplantae</taxon>
        <taxon>Streptophyta</taxon>
        <taxon>Embryophyta</taxon>
        <taxon>Tracheophyta</taxon>
        <taxon>Spermatophyta</taxon>
        <taxon>Magnoliopsida</taxon>
        <taxon>eudicotyledons</taxon>
        <taxon>Gunneridae</taxon>
        <taxon>Pentapetalae</taxon>
        <taxon>asterids</taxon>
        <taxon>Ericales</taxon>
        <taxon>Ericaceae</taxon>
        <taxon>Ericoideae</taxon>
        <taxon>Rhodoreae</taxon>
        <taxon>Rhododendron</taxon>
    </lineage>
</organism>
<dbReference type="Pfam" id="PF17766">
    <property type="entry name" value="fn3_6"/>
    <property type="match status" value="1"/>
</dbReference>
<comment type="caution">
    <text evidence="2">The sequence shown here is derived from an EMBL/GenBank/DDBJ whole genome shotgun (WGS) entry which is preliminary data.</text>
</comment>
<evidence type="ECO:0000313" key="2">
    <source>
        <dbReference type="EMBL" id="KAF7139574.1"/>
    </source>
</evidence>
<dbReference type="EMBL" id="WJXA01000007">
    <property type="protein sequence ID" value="KAF7139574.1"/>
    <property type="molecule type" value="Genomic_DNA"/>
</dbReference>